<evidence type="ECO:0000313" key="6">
    <source>
        <dbReference type="Proteomes" id="UP000005242"/>
    </source>
</evidence>
<keyword evidence="2 4" id="KW-0689">Ribosomal protein</keyword>
<dbReference type="AlphaFoldDB" id="I4YED3"/>
<dbReference type="GO" id="GO:0003735">
    <property type="term" value="F:structural constituent of ribosome"/>
    <property type="evidence" value="ECO:0007669"/>
    <property type="project" value="InterPro"/>
</dbReference>
<dbReference type="STRING" id="671144.I4YED3"/>
<evidence type="ECO:0000313" key="5">
    <source>
        <dbReference type="EMBL" id="EIM22325.1"/>
    </source>
</evidence>
<keyword evidence="3 4" id="KW-0687">Ribonucleoprotein</keyword>
<reference evidence="5 6" key="1">
    <citation type="journal article" date="2012" name="Fungal Genet. Biol.">
        <title>The genome of the xerotolerant mold Wallemia sebi reveals adaptations to osmotic stress and suggests cryptic sexual reproduction.</title>
        <authorList>
            <person name="Padamsee M."/>
            <person name="Kumar T.K.A."/>
            <person name="Riley R."/>
            <person name="Binder M."/>
            <person name="Boyd A."/>
            <person name="Calvo A.M."/>
            <person name="Furukawa K."/>
            <person name="Hesse C."/>
            <person name="Hohmann S."/>
            <person name="James T.Y."/>
            <person name="LaButti K."/>
            <person name="Lapidus A."/>
            <person name="Lindquist E."/>
            <person name="Lucas S."/>
            <person name="Miller K."/>
            <person name="Shantappa S."/>
            <person name="Grigoriev I.V."/>
            <person name="Hibbett D.S."/>
            <person name="McLaughlin D.J."/>
            <person name="Spatafora J.W."/>
            <person name="Aime M.C."/>
        </authorList>
    </citation>
    <scope>NUCLEOTIDE SEQUENCE [LARGE SCALE GENOMIC DNA]</scope>
    <source>
        <strain evidence="6">ATCC MYA-4683 / CBS 633.66</strain>
    </source>
</reference>
<organism evidence="5 6">
    <name type="scientific">Wallemia mellicola (strain ATCC MYA-4683 / CBS 633.66)</name>
    <name type="common">Wallemia sebi (CBS 633.66)</name>
    <dbReference type="NCBI Taxonomy" id="671144"/>
    <lineage>
        <taxon>Eukaryota</taxon>
        <taxon>Fungi</taxon>
        <taxon>Dikarya</taxon>
        <taxon>Basidiomycota</taxon>
        <taxon>Wallemiomycotina</taxon>
        <taxon>Wallemiomycetes</taxon>
        <taxon>Wallemiales</taxon>
        <taxon>Wallemiaceae</taxon>
        <taxon>Wallemia</taxon>
    </lineage>
</organism>
<accession>I4YED3</accession>
<evidence type="ECO:0000256" key="1">
    <source>
        <dbReference type="ARBA" id="ARBA00007645"/>
    </source>
</evidence>
<dbReference type="NCBIfam" id="TIGR01022">
    <property type="entry name" value="rpmJ_bact"/>
    <property type="match status" value="1"/>
</dbReference>
<name>I4YED3_WALMC</name>
<dbReference type="PANTHER" id="PTHR18804:SF16">
    <property type="entry name" value="RIBOSOMAL PROTEIN"/>
    <property type="match status" value="1"/>
</dbReference>
<dbReference type="eggNOG" id="KOG4122">
    <property type="taxonomic scope" value="Eukaryota"/>
</dbReference>
<dbReference type="GO" id="GO:0006412">
    <property type="term" value="P:translation"/>
    <property type="evidence" value="ECO:0007669"/>
    <property type="project" value="InterPro"/>
</dbReference>
<dbReference type="HAMAP" id="MF_00251">
    <property type="entry name" value="Ribosomal_bL36"/>
    <property type="match status" value="1"/>
</dbReference>
<dbReference type="InterPro" id="IPR035977">
    <property type="entry name" value="Ribosomal_bL36_sp"/>
</dbReference>
<evidence type="ECO:0000256" key="4">
    <source>
        <dbReference type="RuleBase" id="RU000570"/>
    </source>
</evidence>
<evidence type="ECO:0000256" key="2">
    <source>
        <dbReference type="ARBA" id="ARBA00022980"/>
    </source>
</evidence>
<dbReference type="SUPFAM" id="SSF57840">
    <property type="entry name" value="Ribosomal protein L36"/>
    <property type="match status" value="1"/>
</dbReference>
<dbReference type="GeneID" id="18475376"/>
<protein>
    <recommendedName>
        <fullName evidence="4">Ribosomal protein</fullName>
    </recommendedName>
</protein>
<dbReference type="Pfam" id="PF00444">
    <property type="entry name" value="Ribosomal_L36"/>
    <property type="match status" value="1"/>
</dbReference>
<dbReference type="EMBL" id="JH668228">
    <property type="protein sequence ID" value="EIM22325.1"/>
    <property type="molecule type" value="Genomic_DNA"/>
</dbReference>
<dbReference type="PANTHER" id="PTHR18804">
    <property type="entry name" value="RIBOSOMAL PROTEIN"/>
    <property type="match status" value="1"/>
</dbReference>
<sequence length="88" mass="9913">MLSRVFSRTTLNALRMHNQRSIQTKSNLLPIVNPTRATAVATPSQSQSQGMKVRSSVKKMCDGCSIVRRKARLYVICSKDPKHKQRQG</sequence>
<dbReference type="InterPro" id="IPR052010">
    <property type="entry name" value="Ribosomal_LSU_bL36"/>
</dbReference>
<dbReference type="HOGENOM" id="CLU_135723_1_2_1"/>
<dbReference type="InterPro" id="IPR000473">
    <property type="entry name" value="Ribosomal_bL36"/>
</dbReference>
<dbReference type="Proteomes" id="UP000005242">
    <property type="component" value="Unassembled WGS sequence"/>
</dbReference>
<dbReference type="KEGG" id="wse:WALSEDRAFT_68307"/>
<keyword evidence="6" id="KW-1185">Reference proteome</keyword>
<dbReference type="RefSeq" id="XP_006957580.1">
    <property type="nucleotide sequence ID" value="XM_006957518.1"/>
</dbReference>
<dbReference type="InParanoid" id="I4YED3"/>
<dbReference type="PROSITE" id="PS00828">
    <property type="entry name" value="RIBOSOMAL_L36"/>
    <property type="match status" value="1"/>
</dbReference>
<dbReference type="OrthoDB" id="10265903at2759"/>
<dbReference type="GO" id="GO:0005840">
    <property type="term" value="C:ribosome"/>
    <property type="evidence" value="ECO:0007669"/>
    <property type="project" value="UniProtKB-KW"/>
</dbReference>
<gene>
    <name evidence="5" type="ORF">WALSEDRAFT_68307</name>
</gene>
<dbReference type="GO" id="GO:1990904">
    <property type="term" value="C:ribonucleoprotein complex"/>
    <property type="evidence" value="ECO:0007669"/>
    <property type="project" value="UniProtKB-KW"/>
</dbReference>
<evidence type="ECO:0000256" key="3">
    <source>
        <dbReference type="ARBA" id="ARBA00023274"/>
    </source>
</evidence>
<proteinExistence type="inferred from homology"/>
<comment type="similarity">
    <text evidence="1 4">Belongs to the bacterial ribosomal protein bL36 family.</text>
</comment>